<reference evidence="2" key="1">
    <citation type="submission" date="2022-11" db="UniProtKB">
        <authorList>
            <consortium name="WormBaseParasite"/>
        </authorList>
    </citation>
    <scope>IDENTIFICATION</scope>
</reference>
<accession>A0AC34F323</accession>
<dbReference type="WBParaSite" id="ES5_v2.g11378.t1">
    <property type="protein sequence ID" value="ES5_v2.g11378.t1"/>
    <property type="gene ID" value="ES5_v2.g11378"/>
</dbReference>
<name>A0AC34F323_9BILA</name>
<protein>
    <submittedName>
        <fullName evidence="2">Uncharacterized protein</fullName>
    </submittedName>
</protein>
<evidence type="ECO:0000313" key="2">
    <source>
        <dbReference type="WBParaSite" id="ES5_v2.g11378.t1"/>
    </source>
</evidence>
<sequence length="184" mass="20903">MATKVECSKFKGKQNDYVHSKSDNQNINLNLNNQKRECAEALQSSYTTKDNRKVQNYAQKDLNSWKKSDNNLSTTFLNSNRNSEKNDTSKKSKLINKSTLSLHIAAYENLTEATNDLKSSEKEVVQSKGECLGMAKKWKTSSHFIDGPSSIAQNPFEFSRQQEDEGSRPELMAFRASQRLLNPN</sequence>
<evidence type="ECO:0000313" key="1">
    <source>
        <dbReference type="Proteomes" id="UP000887579"/>
    </source>
</evidence>
<proteinExistence type="predicted"/>
<organism evidence="1 2">
    <name type="scientific">Panagrolaimus sp. ES5</name>
    <dbReference type="NCBI Taxonomy" id="591445"/>
    <lineage>
        <taxon>Eukaryota</taxon>
        <taxon>Metazoa</taxon>
        <taxon>Ecdysozoa</taxon>
        <taxon>Nematoda</taxon>
        <taxon>Chromadorea</taxon>
        <taxon>Rhabditida</taxon>
        <taxon>Tylenchina</taxon>
        <taxon>Panagrolaimomorpha</taxon>
        <taxon>Panagrolaimoidea</taxon>
        <taxon>Panagrolaimidae</taxon>
        <taxon>Panagrolaimus</taxon>
    </lineage>
</organism>
<dbReference type="Proteomes" id="UP000887579">
    <property type="component" value="Unplaced"/>
</dbReference>